<sequence length="320" mass="36254">MKDLGKADLLLGIKINHLDDGFSLDQEHYINKLAEKYKIKDLIPSKTPLKPHLQLSNSSNKEHQDFNDLKINYQSAVGSLNYISSNTHPDITFAVSHLSQFLERPGLQHWNACLQVFRYLYHSKDLSLTFTSNGFHHIKTYADANWGNNPIDRRSISGFTVSINQHLISWRSKKQQTVSHSTMEAEFKFLSNAAKETTWLINLINEIQLTSCPLDPLLLNNNKGAIDLALNDANHSGFKTKHMDIKFHFIQELLKKGTMSLKHVPSTSMNADFLTKSVGKTILQKSLYVHNLLKKSMCSLSVFLARGDVKISPSNSSFKT</sequence>
<dbReference type="EMBL" id="AVOT02063682">
    <property type="protein sequence ID" value="MBW0556301.1"/>
    <property type="molecule type" value="Genomic_DNA"/>
</dbReference>
<dbReference type="AlphaFoldDB" id="A0A9Q3J697"/>
<keyword evidence="2" id="KW-1185">Reference proteome</keyword>
<reference evidence="1" key="1">
    <citation type="submission" date="2021-03" db="EMBL/GenBank/DDBJ databases">
        <title>Draft genome sequence of rust myrtle Austropuccinia psidii MF-1, a brazilian biotype.</title>
        <authorList>
            <person name="Quecine M.C."/>
            <person name="Pachon D.M.R."/>
            <person name="Bonatelli M.L."/>
            <person name="Correr F.H."/>
            <person name="Franceschini L.M."/>
            <person name="Leite T.F."/>
            <person name="Margarido G.R.A."/>
            <person name="Almeida C.A."/>
            <person name="Ferrarezi J.A."/>
            <person name="Labate C.A."/>
        </authorList>
    </citation>
    <scope>NUCLEOTIDE SEQUENCE</scope>
    <source>
        <strain evidence="1">MF-1</strain>
    </source>
</reference>
<dbReference type="CDD" id="cd09272">
    <property type="entry name" value="RNase_HI_RT_Ty1"/>
    <property type="match status" value="1"/>
</dbReference>
<dbReference type="PANTHER" id="PTHR11439">
    <property type="entry name" value="GAG-POL-RELATED RETROTRANSPOSON"/>
    <property type="match status" value="1"/>
</dbReference>
<organism evidence="1 2">
    <name type="scientific">Austropuccinia psidii MF-1</name>
    <dbReference type="NCBI Taxonomy" id="1389203"/>
    <lineage>
        <taxon>Eukaryota</taxon>
        <taxon>Fungi</taxon>
        <taxon>Dikarya</taxon>
        <taxon>Basidiomycota</taxon>
        <taxon>Pucciniomycotina</taxon>
        <taxon>Pucciniomycetes</taxon>
        <taxon>Pucciniales</taxon>
        <taxon>Sphaerophragmiaceae</taxon>
        <taxon>Austropuccinia</taxon>
    </lineage>
</organism>
<comment type="caution">
    <text evidence="1">The sequence shown here is derived from an EMBL/GenBank/DDBJ whole genome shotgun (WGS) entry which is preliminary data.</text>
</comment>
<proteinExistence type="predicted"/>
<gene>
    <name evidence="1" type="ORF">O181_096016</name>
</gene>
<dbReference type="Proteomes" id="UP000765509">
    <property type="component" value="Unassembled WGS sequence"/>
</dbReference>
<evidence type="ECO:0000313" key="1">
    <source>
        <dbReference type="EMBL" id="MBW0556301.1"/>
    </source>
</evidence>
<protein>
    <recommendedName>
        <fullName evidence="3">Reverse transcriptase Ty1/copia-type domain-containing protein</fullName>
    </recommendedName>
</protein>
<accession>A0A9Q3J697</accession>
<dbReference type="OrthoDB" id="3344688at2759"/>
<evidence type="ECO:0008006" key="3">
    <source>
        <dbReference type="Google" id="ProtNLM"/>
    </source>
</evidence>
<name>A0A9Q3J697_9BASI</name>
<dbReference type="PANTHER" id="PTHR11439:SF440">
    <property type="entry name" value="INTEGRASE CATALYTIC DOMAIN-CONTAINING PROTEIN"/>
    <property type="match status" value="1"/>
</dbReference>
<evidence type="ECO:0000313" key="2">
    <source>
        <dbReference type="Proteomes" id="UP000765509"/>
    </source>
</evidence>